<evidence type="ECO:0000259" key="4">
    <source>
        <dbReference type="Pfam" id="PF13649"/>
    </source>
</evidence>
<dbReference type="RefSeq" id="WP_057969423.1">
    <property type="nucleotide sequence ID" value="NZ_MLII01000015.1"/>
</dbReference>
<evidence type="ECO:0000313" key="5">
    <source>
        <dbReference type="EMBL" id="OHU61035.1"/>
    </source>
</evidence>
<dbReference type="Proteomes" id="UP000180043">
    <property type="component" value="Unassembled WGS sequence"/>
</dbReference>
<dbReference type="PANTHER" id="PTHR43464">
    <property type="entry name" value="METHYLTRANSFERASE"/>
    <property type="match status" value="1"/>
</dbReference>
<dbReference type="InterPro" id="IPR029063">
    <property type="entry name" value="SAM-dependent_MTases_sf"/>
</dbReference>
<dbReference type="InterPro" id="IPR041698">
    <property type="entry name" value="Methyltransf_25"/>
</dbReference>
<organism evidence="5 6">
    <name type="scientific">Mycobacteroides chelonae</name>
    <name type="common">Mycobacterium chelonae</name>
    <dbReference type="NCBI Taxonomy" id="1774"/>
    <lineage>
        <taxon>Bacteria</taxon>
        <taxon>Bacillati</taxon>
        <taxon>Actinomycetota</taxon>
        <taxon>Actinomycetes</taxon>
        <taxon>Mycobacteriales</taxon>
        <taxon>Mycobacteriaceae</taxon>
        <taxon>Mycobacteroides</taxon>
    </lineage>
</organism>
<proteinExistence type="predicted"/>
<gene>
    <name evidence="5" type="ORF">BKG82_00620</name>
</gene>
<dbReference type="GO" id="GO:0008168">
    <property type="term" value="F:methyltransferase activity"/>
    <property type="evidence" value="ECO:0007669"/>
    <property type="project" value="UniProtKB-KW"/>
</dbReference>
<dbReference type="GO" id="GO:0032259">
    <property type="term" value="P:methylation"/>
    <property type="evidence" value="ECO:0007669"/>
    <property type="project" value="UniProtKB-KW"/>
</dbReference>
<protein>
    <submittedName>
        <fullName evidence="5">Transferase</fullName>
    </submittedName>
</protein>
<dbReference type="EMBL" id="MLIQ01000002">
    <property type="protein sequence ID" value="OHU61035.1"/>
    <property type="molecule type" value="Genomic_DNA"/>
</dbReference>
<accession>A0A1S1LXU9</accession>
<evidence type="ECO:0000256" key="3">
    <source>
        <dbReference type="ARBA" id="ARBA00022691"/>
    </source>
</evidence>
<feature type="domain" description="Methyltransferase" evidence="4">
    <location>
        <begin position="48"/>
        <end position="141"/>
    </location>
</feature>
<evidence type="ECO:0000313" key="6">
    <source>
        <dbReference type="Proteomes" id="UP000180043"/>
    </source>
</evidence>
<dbReference type="Pfam" id="PF13649">
    <property type="entry name" value="Methyltransf_25"/>
    <property type="match status" value="1"/>
</dbReference>
<dbReference type="SUPFAM" id="SSF53335">
    <property type="entry name" value="S-adenosyl-L-methionine-dependent methyltransferases"/>
    <property type="match status" value="1"/>
</dbReference>
<name>A0A1S1LXU9_MYCCH</name>
<reference evidence="5 6" key="1">
    <citation type="submission" date="2016-10" db="EMBL/GenBank/DDBJ databases">
        <title>Evaluation of Human, Veterinary and Environmental Mycobacterium chelonae Isolates by Core Genome Phylogenomic Analysis, Targeted Gene Comparison, and Anti-microbial Susceptibility Patterns: A Tale of Mistaken Identities.</title>
        <authorList>
            <person name="Fogelson S.B."/>
            <person name="Camus A.C."/>
            <person name="Lorenz W."/>
            <person name="Vasireddy R."/>
            <person name="Vasireddy S."/>
            <person name="Smith T."/>
            <person name="Brown-Elliott B.A."/>
            <person name="Wallace R.J.Jr."/>
            <person name="Hasan N.A."/>
            <person name="Reischl U."/>
            <person name="Sanchez S."/>
        </authorList>
    </citation>
    <scope>NUCLEOTIDE SEQUENCE [LARGE SCALE GENOMIC DNA]</scope>
    <source>
        <strain evidence="5 6">15515</strain>
    </source>
</reference>
<dbReference type="CDD" id="cd02440">
    <property type="entry name" value="AdoMet_MTases"/>
    <property type="match status" value="1"/>
</dbReference>
<dbReference type="Gene3D" id="3.40.50.150">
    <property type="entry name" value="Vaccinia Virus protein VP39"/>
    <property type="match status" value="1"/>
</dbReference>
<dbReference type="PANTHER" id="PTHR43464:SF19">
    <property type="entry name" value="UBIQUINONE BIOSYNTHESIS O-METHYLTRANSFERASE, MITOCHONDRIAL"/>
    <property type="match status" value="1"/>
</dbReference>
<comment type="caution">
    <text evidence="5">The sequence shown here is derived from an EMBL/GenBank/DDBJ whole genome shotgun (WGS) entry which is preliminary data.</text>
</comment>
<sequence>MTAPTQNTFEDLYRESIKDGGPIVPWDSKDAKPRIKELALLGAVRGEVLDIGCGLGDNAIYLAQQGFNVTGLDFAPSAIEQAKGRAAAAGITIDFQVADATELDGWESRFDTVIDSGVYHCFDNEGNAKYASALHRATRPGARWYIWCFAHGGVHGVPTPFQNALRAEQIEQTLTANGWTVLQLNPTTMAAPKTEFLNAIRGNYRGDPEVLDRLEQDVDDPLLYVPVYTVIAERA</sequence>
<keyword evidence="3" id="KW-0949">S-adenosyl-L-methionine</keyword>
<evidence type="ECO:0000256" key="2">
    <source>
        <dbReference type="ARBA" id="ARBA00022679"/>
    </source>
</evidence>
<keyword evidence="1" id="KW-0489">Methyltransferase</keyword>
<evidence type="ECO:0000256" key="1">
    <source>
        <dbReference type="ARBA" id="ARBA00022603"/>
    </source>
</evidence>
<dbReference type="AlphaFoldDB" id="A0A1S1LXU9"/>
<keyword evidence="2 5" id="KW-0808">Transferase</keyword>